<proteinExistence type="predicted"/>
<accession>A0A383UTN2</accession>
<dbReference type="EMBL" id="UNSH01000049">
    <property type="protein sequence ID" value="SZF03257.1"/>
    <property type="molecule type" value="Genomic_DNA"/>
</dbReference>
<dbReference type="Proteomes" id="UP000275772">
    <property type="component" value="Unassembled WGS sequence"/>
</dbReference>
<sequence length="354" mass="40504">MISCAYVLLFLNQIPFDPPIKHHQPGFYSSYYSSRQYNYPPDYQSKDEESNHTKLKLLEPQRLIILGDDPRNPFYGAYQLPSSRYFPKLDANLDIISTSEKDYGSGTKVMAYCSPTLSTTKIIEKLVHGQSPVTKTREIDPDSTTISEQQCWQRILLQWKKISGFQTQGPKELTQDEICSSRDIISLANQGLLSVTGIYSKLAPENKGDIPIVNVKSHLALKDMVSGPQLYAAKRVSNIQKVLVWYFGHLHIFERENKDHSWWPTTKVSVENNNAAILLNFMRRDFGLFRDLDVQLQRFALLEKSAGKNQAYTSLVSLEAKNKPAQIMAEITRVEIRNSNEPNLNYLNAPFRHI</sequence>
<dbReference type="AlphaFoldDB" id="A0A383UTN2"/>
<reference evidence="1 2" key="1">
    <citation type="submission" date="2017-11" db="EMBL/GenBank/DDBJ databases">
        <authorList>
            <person name="Kracher B."/>
        </authorList>
    </citation>
    <scope>NUCLEOTIDE SEQUENCE [LARGE SCALE GENOMIC DNA]</scope>
    <source>
        <strain evidence="1 2">RACE1</strain>
    </source>
</reference>
<evidence type="ECO:0000313" key="2">
    <source>
        <dbReference type="Proteomes" id="UP000275772"/>
    </source>
</evidence>
<gene>
    <name evidence="1" type="ORF">BLGHR1_14047</name>
</gene>
<name>A0A383UTN2_BLUHO</name>
<protein>
    <submittedName>
        <fullName evidence="1">Uncharacterized protein</fullName>
    </submittedName>
</protein>
<organism evidence="1 2">
    <name type="scientific">Blumeria hordei</name>
    <name type="common">Barley powdery mildew</name>
    <name type="synonym">Blumeria graminis f. sp. hordei</name>
    <dbReference type="NCBI Taxonomy" id="2867405"/>
    <lineage>
        <taxon>Eukaryota</taxon>
        <taxon>Fungi</taxon>
        <taxon>Dikarya</taxon>
        <taxon>Ascomycota</taxon>
        <taxon>Pezizomycotina</taxon>
        <taxon>Leotiomycetes</taxon>
        <taxon>Erysiphales</taxon>
        <taxon>Erysiphaceae</taxon>
        <taxon>Blumeria</taxon>
    </lineage>
</organism>
<evidence type="ECO:0000313" key="1">
    <source>
        <dbReference type="EMBL" id="SZF03257.1"/>
    </source>
</evidence>
<dbReference type="VEuPathDB" id="FungiDB:BLGHR1_14047"/>